<organism evidence="3 4">
    <name type="scientific">Kouleothrix aurantiaca</name>
    <dbReference type="NCBI Taxonomy" id="186479"/>
    <lineage>
        <taxon>Bacteria</taxon>
        <taxon>Bacillati</taxon>
        <taxon>Chloroflexota</taxon>
        <taxon>Chloroflexia</taxon>
        <taxon>Chloroflexales</taxon>
        <taxon>Roseiflexineae</taxon>
        <taxon>Roseiflexaceae</taxon>
        <taxon>Kouleothrix</taxon>
    </lineage>
</organism>
<proteinExistence type="predicted"/>
<keyword evidence="4" id="KW-1185">Reference proteome</keyword>
<gene>
    <name evidence="3" type="ORF">SE17_29855</name>
</gene>
<keyword evidence="2" id="KW-0812">Transmembrane</keyword>
<keyword evidence="2" id="KW-1133">Transmembrane helix</keyword>
<feature type="transmembrane region" description="Helical" evidence="2">
    <location>
        <begin position="6"/>
        <end position="26"/>
    </location>
</feature>
<dbReference type="AlphaFoldDB" id="A0A0P9FBH5"/>
<feature type="region of interest" description="Disordered" evidence="1">
    <location>
        <begin position="44"/>
        <end position="65"/>
    </location>
</feature>
<accession>A0A0P9FBH5</accession>
<comment type="caution">
    <text evidence="3">The sequence shown here is derived from an EMBL/GenBank/DDBJ whole genome shotgun (WGS) entry which is preliminary data.</text>
</comment>
<dbReference type="EMBL" id="LJCR01001671">
    <property type="protein sequence ID" value="KPV49928.1"/>
    <property type="molecule type" value="Genomic_DNA"/>
</dbReference>
<evidence type="ECO:0000313" key="4">
    <source>
        <dbReference type="Proteomes" id="UP000050509"/>
    </source>
</evidence>
<dbReference type="Proteomes" id="UP000050509">
    <property type="component" value="Unassembled WGS sequence"/>
</dbReference>
<name>A0A0P9FBH5_9CHLR</name>
<keyword evidence="2" id="KW-0472">Membrane</keyword>
<evidence type="ECO:0000313" key="3">
    <source>
        <dbReference type="EMBL" id="KPV49928.1"/>
    </source>
</evidence>
<sequence>MSPTLLEFIVAIILVVVLWQIGVIIAPSVLGWLGRLGHGVDEAAERATRTDDDQQTKEHHNGTHR</sequence>
<evidence type="ECO:0000256" key="1">
    <source>
        <dbReference type="SAM" id="MobiDB-lite"/>
    </source>
</evidence>
<reference evidence="3 4" key="1">
    <citation type="submission" date="2015-09" db="EMBL/GenBank/DDBJ databases">
        <title>Draft genome sequence of Kouleothrix aurantiaca JCM 19913.</title>
        <authorList>
            <person name="Hemp J."/>
        </authorList>
    </citation>
    <scope>NUCLEOTIDE SEQUENCE [LARGE SCALE GENOMIC DNA]</scope>
    <source>
        <strain evidence="3 4">COM-B</strain>
    </source>
</reference>
<protein>
    <submittedName>
        <fullName evidence="3">Uncharacterized protein</fullName>
    </submittedName>
</protein>
<evidence type="ECO:0000256" key="2">
    <source>
        <dbReference type="SAM" id="Phobius"/>
    </source>
</evidence>